<organism evidence="1 2">
    <name type="scientific">Heterorhabditis bacteriophora</name>
    <name type="common">Entomopathogenic nematode worm</name>
    <dbReference type="NCBI Taxonomy" id="37862"/>
    <lineage>
        <taxon>Eukaryota</taxon>
        <taxon>Metazoa</taxon>
        <taxon>Ecdysozoa</taxon>
        <taxon>Nematoda</taxon>
        <taxon>Chromadorea</taxon>
        <taxon>Rhabditida</taxon>
        <taxon>Rhabditina</taxon>
        <taxon>Rhabditomorpha</taxon>
        <taxon>Strongyloidea</taxon>
        <taxon>Heterorhabditidae</taxon>
        <taxon>Heterorhabditis</taxon>
    </lineage>
</organism>
<name>A0A1I7WQL3_HETBA</name>
<proteinExistence type="predicted"/>
<reference evidence="2" key="1">
    <citation type="submission" date="2016-11" db="UniProtKB">
        <authorList>
            <consortium name="WormBaseParasite"/>
        </authorList>
    </citation>
    <scope>IDENTIFICATION</scope>
</reference>
<protein>
    <submittedName>
        <fullName evidence="2">Uncharacterized protein</fullName>
    </submittedName>
</protein>
<evidence type="ECO:0000313" key="1">
    <source>
        <dbReference type="Proteomes" id="UP000095283"/>
    </source>
</evidence>
<dbReference type="WBParaSite" id="Hba_07445">
    <property type="protein sequence ID" value="Hba_07445"/>
    <property type="gene ID" value="Hba_07445"/>
</dbReference>
<dbReference type="AlphaFoldDB" id="A0A1I7WQL3"/>
<accession>A0A1I7WQL3</accession>
<keyword evidence="1" id="KW-1185">Reference proteome</keyword>
<evidence type="ECO:0000313" key="2">
    <source>
        <dbReference type="WBParaSite" id="Hba_07445"/>
    </source>
</evidence>
<dbReference type="Proteomes" id="UP000095283">
    <property type="component" value="Unplaced"/>
</dbReference>
<sequence length="28" mass="3344">MSLIFIYLFVYLFLSSNLFMARNVTNLL</sequence>